<dbReference type="OrthoDB" id="9774288at2"/>
<evidence type="ECO:0000259" key="5">
    <source>
        <dbReference type="PROSITE" id="PS50850"/>
    </source>
</evidence>
<gene>
    <name evidence="6" type="ORF">SJPD1_1649</name>
</gene>
<feature type="transmembrane region" description="Helical" evidence="4">
    <location>
        <begin position="138"/>
        <end position="156"/>
    </location>
</feature>
<dbReference type="InterPro" id="IPR020846">
    <property type="entry name" value="MFS_dom"/>
</dbReference>
<dbReference type="EMBL" id="CP023275">
    <property type="protein sequence ID" value="ATB69755.1"/>
    <property type="molecule type" value="Genomic_DNA"/>
</dbReference>
<dbReference type="Gene3D" id="1.20.1250.20">
    <property type="entry name" value="MFS general substrate transporter like domains"/>
    <property type="match status" value="1"/>
</dbReference>
<reference evidence="7" key="1">
    <citation type="submission" date="2017-09" db="EMBL/GenBank/DDBJ databases">
        <title>The complete genome of Sulfurospirillum sp. JPD-1.</title>
        <authorList>
            <person name="Goris T."/>
        </authorList>
    </citation>
    <scope>NUCLEOTIDE SEQUENCE [LARGE SCALE GENOMIC DNA]</scope>
    <source>
        <strain evidence="7">JPD-1</strain>
    </source>
</reference>
<dbReference type="AlphaFoldDB" id="A0A290HEB4"/>
<dbReference type="Pfam" id="PF07690">
    <property type="entry name" value="MFS_1"/>
    <property type="match status" value="1"/>
</dbReference>
<feature type="transmembrane region" description="Helical" evidence="4">
    <location>
        <begin position="76"/>
        <end position="94"/>
    </location>
</feature>
<evidence type="ECO:0000256" key="3">
    <source>
        <dbReference type="ARBA" id="ARBA00023136"/>
    </source>
</evidence>
<evidence type="ECO:0000313" key="7">
    <source>
        <dbReference type="Proteomes" id="UP000217349"/>
    </source>
</evidence>
<feature type="transmembrane region" description="Helical" evidence="4">
    <location>
        <begin position="206"/>
        <end position="229"/>
    </location>
</feature>
<feature type="transmembrane region" description="Helical" evidence="4">
    <location>
        <begin position="12"/>
        <end position="32"/>
    </location>
</feature>
<dbReference type="SUPFAM" id="SSF103473">
    <property type="entry name" value="MFS general substrate transporter"/>
    <property type="match status" value="1"/>
</dbReference>
<sequence length="382" mass="42744">MNIKSFFATREQLLYLLAAAVPIAFTTWNALLNNFVVEVAGFDGEKIGLLQSIREVPGLLAFSIVFVLMIFRQQTAAYLSLLLLGLGTLLTGFFPSVVGLYITTLIMSVGFHYLETLHSSLSLQWINKEQAPSFLGKISALRSFIALFTLAALYVMMKIFDIGYLAVYVLSGGITMLLAIVTWIGFEHFKDDIVQETKLFLRKKYWLFYVLTFLAGARRQIVVVFAGFLLVEKFHFNVENMLLLLIVNTILNMVCAPYAGKLIERFGETLSLKLEYISIVLIFVLYGLVQSQTMAVSLYILDNLFYTIAIALKTYFQKIADPKDIAVTSGVASAINHIAAVFLPFTLGIVWIYSVSAVFFIGAAIAMIAFLLTFLLPKKERV</sequence>
<dbReference type="InterPro" id="IPR011701">
    <property type="entry name" value="MFS"/>
</dbReference>
<organism evidence="6 7">
    <name type="scientific">Sulfurospirillum diekertiae</name>
    <dbReference type="NCBI Taxonomy" id="1854492"/>
    <lineage>
        <taxon>Bacteria</taxon>
        <taxon>Pseudomonadati</taxon>
        <taxon>Campylobacterota</taxon>
        <taxon>Epsilonproteobacteria</taxon>
        <taxon>Campylobacterales</taxon>
        <taxon>Sulfurospirillaceae</taxon>
        <taxon>Sulfurospirillum</taxon>
    </lineage>
</organism>
<feature type="transmembrane region" description="Helical" evidence="4">
    <location>
        <begin position="351"/>
        <end position="376"/>
    </location>
</feature>
<evidence type="ECO:0000313" key="6">
    <source>
        <dbReference type="EMBL" id="ATB69755.1"/>
    </source>
</evidence>
<feature type="transmembrane region" description="Helical" evidence="4">
    <location>
        <begin position="162"/>
        <end position="186"/>
    </location>
</feature>
<feature type="transmembrane region" description="Helical" evidence="4">
    <location>
        <begin position="272"/>
        <end position="289"/>
    </location>
</feature>
<dbReference type="KEGG" id="sulj:SJPD1_1649"/>
<dbReference type="RefSeq" id="WP_096046715.1">
    <property type="nucleotide sequence ID" value="NZ_CP023275.1"/>
</dbReference>
<keyword evidence="1 4" id="KW-0812">Transmembrane</keyword>
<protein>
    <submittedName>
        <fullName evidence="6">Permease of the major facilitator superfamily</fullName>
    </submittedName>
</protein>
<feature type="domain" description="Major facilitator superfamily (MFS) profile" evidence="5">
    <location>
        <begin position="204"/>
        <end position="382"/>
    </location>
</feature>
<dbReference type="Proteomes" id="UP000217349">
    <property type="component" value="Chromosome"/>
</dbReference>
<name>A0A290HEB4_9BACT</name>
<keyword evidence="2 4" id="KW-1133">Transmembrane helix</keyword>
<evidence type="ECO:0000256" key="1">
    <source>
        <dbReference type="ARBA" id="ARBA00022692"/>
    </source>
</evidence>
<feature type="transmembrane region" description="Helical" evidence="4">
    <location>
        <begin position="325"/>
        <end position="345"/>
    </location>
</feature>
<evidence type="ECO:0000256" key="2">
    <source>
        <dbReference type="ARBA" id="ARBA00022989"/>
    </source>
</evidence>
<dbReference type="GO" id="GO:0022857">
    <property type="term" value="F:transmembrane transporter activity"/>
    <property type="evidence" value="ECO:0007669"/>
    <property type="project" value="InterPro"/>
</dbReference>
<evidence type="ECO:0000256" key="4">
    <source>
        <dbReference type="SAM" id="Phobius"/>
    </source>
</evidence>
<proteinExistence type="predicted"/>
<dbReference type="PROSITE" id="PS50850">
    <property type="entry name" value="MFS"/>
    <property type="match status" value="1"/>
</dbReference>
<accession>A0A290HEB4</accession>
<dbReference type="InterPro" id="IPR036259">
    <property type="entry name" value="MFS_trans_sf"/>
</dbReference>
<feature type="transmembrane region" description="Helical" evidence="4">
    <location>
        <begin position="241"/>
        <end position="260"/>
    </location>
</feature>
<keyword evidence="3 4" id="KW-0472">Membrane</keyword>
<feature type="transmembrane region" description="Helical" evidence="4">
    <location>
        <begin position="52"/>
        <end position="71"/>
    </location>
</feature>